<dbReference type="Proteomes" id="UP001269267">
    <property type="component" value="Unassembled WGS sequence"/>
</dbReference>
<reference evidence="2 3" key="1">
    <citation type="submission" date="2023-04" db="EMBL/GenBank/DDBJ databases">
        <title>A long-awaited taxogenomic arrangement of the family Halomonadaceae.</title>
        <authorList>
            <person name="De La Haba R."/>
            <person name="Chuvochina M."/>
            <person name="Wittouck S."/>
            <person name="Arahal D.R."/>
            <person name="Sanchez-Porro C."/>
            <person name="Hugenholtz P."/>
            <person name="Ventosa A."/>
        </authorList>
    </citation>
    <scope>NUCLEOTIDE SEQUENCE [LARGE SCALE GENOMIC DNA]</scope>
    <source>
        <strain evidence="2 3">DSM 18042</strain>
    </source>
</reference>
<dbReference type="EMBL" id="JARWAI010000009">
    <property type="protein sequence ID" value="MDR5875731.1"/>
    <property type="molecule type" value="Genomic_DNA"/>
</dbReference>
<gene>
    <name evidence="2" type="ORF">QC815_12485</name>
</gene>
<evidence type="ECO:0000313" key="2">
    <source>
        <dbReference type="EMBL" id="MDR5875731.1"/>
    </source>
</evidence>
<sequence length="172" mass="19039">MLTSIRQLLTAVVFAAASLAATAQGAEVASSNLAASEDESPILMLHRAGERWSISREDIEQSPLYEVSLQHFEGPQGRFAGVWLDDFLDAESIDDAVTLRFVAHDDYTTFITPDDRAAKRYMLATRLDGDPLTREEFGPTMLIIPEDADAVEAGTVSMTSWIWAIKDIYLQQ</sequence>
<dbReference type="RefSeq" id="WP_310540058.1">
    <property type="nucleotide sequence ID" value="NZ_JARWAI010000009.1"/>
</dbReference>
<protein>
    <recommendedName>
        <fullName evidence="4">Oxidoreductase molybdopterin-binding domain-containing protein</fullName>
    </recommendedName>
</protein>
<evidence type="ECO:0000256" key="1">
    <source>
        <dbReference type="SAM" id="SignalP"/>
    </source>
</evidence>
<keyword evidence="1" id="KW-0732">Signal</keyword>
<dbReference type="Gene3D" id="3.90.420.10">
    <property type="entry name" value="Oxidoreductase, molybdopterin-binding domain"/>
    <property type="match status" value="1"/>
</dbReference>
<organism evidence="2 3">
    <name type="scientific">Vreelandella gomseomensis</name>
    <dbReference type="NCBI Taxonomy" id="370766"/>
    <lineage>
        <taxon>Bacteria</taxon>
        <taxon>Pseudomonadati</taxon>
        <taxon>Pseudomonadota</taxon>
        <taxon>Gammaproteobacteria</taxon>
        <taxon>Oceanospirillales</taxon>
        <taxon>Halomonadaceae</taxon>
        <taxon>Vreelandella</taxon>
    </lineage>
</organism>
<proteinExistence type="predicted"/>
<keyword evidence="3" id="KW-1185">Reference proteome</keyword>
<dbReference type="InterPro" id="IPR036374">
    <property type="entry name" value="OxRdtase_Mopterin-bd_sf"/>
</dbReference>
<evidence type="ECO:0008006" key="4">
    <source>
        <dbReference type="Google" id="ProtNLM"/>
    </source>
</evidence>
<feature type="chain" id="PRO_5045449848" description="Oxidoreductase molybdopterin-binding domain-containing protein" evidence="1">
    <location>
        <begin position="26"/>
        <end position="172"/>
    </location>
</feature>
<dbReference type="SUPFAM" id="SSF56524">
    <property type="entry name" value="Oxidoreductase molybdopterin-binding domain"/>
    <property type="match status" value="1"/>
</dbReference>
<feature type="signal peptide" evidence="1">
    <location>
        <begin position="1"/>
        <end position="25"/>
    </location>
</feature>
<name>A0ABU1GE29_9GAMM</name>
<comment type="caution">
    <text evidence="2">The sequence shown here is derived from an EMBL/GenBank/DDBJ whole genome shotgun (WGS) entry which is preliminary data.</text>
</comment>
<accession>A0ABU1GE29</accession>
<evidence type="ECO:0000313" key="3">
    <source>
        <dbReference type="Proteomes" id="UP001269267"/>
    </source>
</evidence>